<evidence type="ECO:0000256" key="5">
    <source>
        <dbReference type="SAM" id="SignalP"/>
    </source>
</evidence>
<proteinExistence type="inferred from homology"/>
<comment type="caution">
    <text evidence="7">The sequence shown here is derived from an EMBL/GenBank/DDBJ whole genome shotgun (WGS) entry which is preliminary data.</text>
</comment>
<dbReference type="PANTHER" id="PTHR30290">
    <property type="entry name" value="PERIPLASMIC BINDING COMPONENT OF ABC TRANSPORTER"/>
    <property type="match status" value="1"/>
</dbReference>
<comment type="subcellular location">
    <subcellularLocation>
        <location evidence="1">Cell membrane</location>
        <topology evidence="1">Lipid-anchor</topology>
    </subcellularLocation>
</comment>
<organism evidence="7 8">
    <name type="scientific">Jatrophihabitans lederbergiae</name>
    <dbReference type="NCBI Taxonomy" id="3075547"/>
    <lineage>
        <taxon>Bacteria</taxon>
        <taxon>Bacillati</taxon>
        <taxon>Actinomycetota</taxon>
        <taxon>Actinomycetes</taxon>
        <taxon>Jatrophihabitantales</taxon>
        <taxon>Jatrophihabitantaceae</taxon>
        <taxon>Jatrophihabitans</taxon>
    </lineage>
</organism>
<protein>
    <submittedName>
        <fullName evidence="7">ABC transporter substrate-binding protein</fullName>
    </submittedName>
</protein>
<keyword evidence="3" id="KW-0813">Transport</keyword>
<evidence type="ECO:0000256" key="1">
    <source>
        <dbReference type="ARBA" id="ARBA00004193"/>
    </source>
</evidence>
<dbReference type="InterPro" id="IPR039424">
    <property type="entry name" value="SBP_5"/>
</dbReference>
<evidence type="ECO:0000313" key="8">
    <source>
        <dbReference type="Proteomes" id="UP001183176"/>
    </source>
</evidence>
<evidence type="ECO:0000256" key="3">
    <source>
        <dbReference type="ARBA" id="ARBA00022448"/>
    </source>
</evidence>
<dbReference type="Gene3D" id="3.40.190.10">
    <property type="entry name" value="Periplasmic binding protein-like II"/>
    <property type="match status" value="1"/>
</dbReference>
<name>A0ABU2JCH1_9ACTN</name>
<evidence type="ECO:0000259" key="6">
    <source>
        <dbReference type="Pfam" id="PF00496"/>
    </source>
</evidence>
<keyword evidence="8" id="KW-1185">Reference proteome</keyword>
<dbReference type="RefSeq" id="WP_311423792.1">
    <property type="nucleotide sequence ID" value="NZ_JAVREH010000020.1"/>
</dbReference>
<accession>A0ABU2JCH1</accession>
<dbReference type="Gene3D" id="3.10.105.10">
    <property type="entry name" value="Dipeptide-binding Protein, Domain 3"/>
    <property type="match status" value="1"/>
</dbReference>
<evidence type="ECO:0000256" key="4">
    <source>
        <dbReference type="ARBA" id="ARBA00022729"/>
    </source>
</evidence>
<feature type="domain" description="Solute-binding protein family 5" evidence="6">
    <location>
        <begin position="88"/>
        <end position="450"/>
    </location>
</feature>
<keyword evidence="4 5" id="KW-0732">Signal</keyword>
<dbReference type="Proteomes" id="UP001183176">
    <property type="component" value="Unassembled WGS sequence"/>
</dbReference>
<feature type="signal peptide" evidence="5">
    <location>
        <begin position="1"/>
        <end position="23"/>
    </location>
</feature>
<dbReference type="PANTHER" id="PTHR30290:SF9">
    <property type="entry name" value="OLIGOPEPTIDE-BINDING PROTEIN APPA"/>
    <property type="match status" value="1"/>
</dbReference>
<evidence type="ECO:0000256" key="2">
    <source>
        <dbReference type="ARBA" id="ARBA00005695"/>
    </source>
</evidence>
<evidence type="ECO:0000313" key="7">
    <source>
        <dbReference type="EMBL" id="MDT0262642.1"/>
    </source>
</evidence>
<dbReference type="InterPro" id="IPR000914">
    <property type="entry name" value="SBP_5_dom"/>
</dbReference>
<dbReference type="InterPro" id="IPR023765">
    <property type="entry name" value="SBP_5_CS"/>
</dbReference>
<dbReference type="Pfam" id="PF00496">
    <property type="entry name" value="SBP_bac_5"/>
    <property type="match status" value="1"/>
</dbReference>
<dbReference type="InterPro" id="IPR030678">
    <property type="entry name" value="Peptide/Ni-bd"/>
</dbReference>
<sequence length="540" mass="57778">MRFTRKSASTTALALLLATAVSACSGGSGSGSGAGGAAKGAVDKQAKVTLGWAEPVDTLNPATTGNRDVGPIDANIFDTLVWLTPDFKVTPDLATKWTVSPDAKTYTFTLREDVKFHDGTAFDAAAVVSNINYMTNKSTQSNISLGLLGPCTKATATAKYTVKIECTAGYAPLLAQLGEPYMGMQSPAAIQKYGKDLGLHPVGTGAFEFVSYQPNQSVVLKRNEAYNWAPAAVKHTGPPDIAQLTFQIVPSSQARVTQFQSGQSDFMQETPGIFWNTLGKTGRYTSIQFPITGMGIFAPINAGSFPTNDPAVRKAIMYAVDKAGAIKVADAGVFAPSNTPLQKGMVGYDSSLEGMYSYDPAKAESTLQAAGWTKNNGIYEKGGKRLTLNITAIASVPEYPLIAQAIQGYLRKVGMDAKVSQQAVPAWLASNIKGNMSLTPLQYIAVDPDALHLWFLPGQYFNWSHYTNPTLTSLINQGQKETDPAKRQTIYSQAQKIIMEQAVLMPIHENVDLVMTSKKLTGLTYSGGGFEYFGAASMTK</sequence>
<dbReference type="PROSITE" id="PS01040">
    <property type="entry name" value="SBP_BACTERIAL_5"/>
    <property type="match status" value="1"/>
</dbReference>
<dbReference type="PROSITE" id="PS51257">
    <property type="entry name" value="PROKAR_LIPOPROTEIN"/>
    <property type="match status" value="1"/>
</dbReference>
<dbReference type="EMBL" id="JAVREH010000020">
    <property type="protein sequence ID" value="MDT0262642.1"/>
    <property type="molecule type" value="Genomic_DNA"/>
</dbReference>
<dbReference type="PIRSF" id="PIRSF002741">
    <property type="entry name" value="MppA"/>
    <property type="match status" value="1"/>
</dbReference>
<dbReference type="SUPFAM" id="SSF53850">
    <property type="entry name" value="Periplasmic binding protein-like II"/>
    <property type="match status" value="1"/>
</dbReference>
<feature type="chain" id="PRO_5047060970" evidence="5">
    <location>
        <begin position="24"/>
        <end position="540"/>
    </location>
</feature>
<gene>
    <name evidence="7" type="ORF">RM423_14700</name>
</gene>
<reference evidence="8" key="1">
    <citation type="submission" date="2023-07" db="EMBL/GenBank/DDBJ databases">
        <title>30 novel species of actinomycetes from the DSMZ collection.</title>
        <authorList>
            <person name="Nouioui I."/>
        </authorList>
    </citation>
    <scope>NUCLEOTIDE SEQUENCE [LARGE SCALE GENOMIC DNA]</scope>
    <source>
        <strain evidence="8">DSM 44399</strain>
    </source>
</reference>
<comment type="similarity">
    <text evidence="2">Belongs to the bacterial solute-binding protein 5 family.</text>
</comment>